<dbReference type="Gene3D" id="3.40.630.30">
    <property type="match status" value="1"/>
</dbReference>
<dbReference type="InterPro" id="IPR051016">
    <property type="entry name" value="Diverse_Substrate_AcTransf"/>
</dbReference>
<comment type="similarity">
    <text evidence="1">Belongs to the acetyltransferase family.</text>
</comment>
<keyword evidence="2" id="KW-0808">Transferase</keyword>
<dbReference type="SUPFAM" id="SSF55729">
    <property type="entry name" value="Acyl-CoA N-acyltransferases (Nat)"/>
    <property type="match status" value="1"/>
</dbReference>
<dbReference type="EMBL" id="JAENII010000015">
    <property type="protein sequence ID" value="MBK1828686.1"/>
    <property type="molecule type" value="Genomic_DNA"/>
</dbReference>
<reference evidence="5" key="1">
    <citation type="submission" date="2021-01" db="EMBL/GenBank/DDBJ databases">
        <title>Modified the classification status of verrucomicrobia.</title>
        <authorList>
            <person name="Feng X."/>
        </authorList>
    </citation>
    <scope>NUCLEOTIDE SEQUENCE</scope>
    <source>
        <strain evidence="5">KCTC 22201</strain>
    </source>
</reference>
<dbReference type="InterPro" id="IPR016181">
    <property type="entry name" value="Acyl_CoA_acyltransferase"/>
</dbReference>
<dbReference type="RefSeq" id="WP_234045125.1">
    <property type="nucleotide sequence ID" value="NZ_JAENII010000015.1"/>
</dbReference>
<evidence type="ECO:0000313" key="5">
    <source>
        <dbReference type="EMBL" id="MBK1828686.1"/>
    </source>
</evidence>
<dbReference type="AlphaFoldDB" id="A0A934RGC5"/>
<protein>
    <submittedName>
        <fullName evidence="5">GNAT family N-acetyltransferase</fullName>
    </submittedName>
</protein>
<evidence type="ECO:0000256" key="2">
    <source>
        <dbReference type="ARBA" id="ARBA00022679"/>
    </source>
</evidence>
<feature type="domain" description="N-acetyltransferase" evidence="4">
    <location>
        <begin position="17"/>
        <end position="171"/>
    </location>
</feature>
<gene>
    <name evidence="5" type="ORF">JIN81_16755</name>
</gene>
<dbReference type="GO" id="GO:0008080">
    <property type="term" value="F:N-acetyltransferase activity"/>
    <property type="evidence" value="ECO:0007669"/>
    <property type="project" value="TreeGrafter"/>
</dbReference>
<dbReference type="PANTHER" id="PTHR10545">
    <property type="entry name" value="DIAMINE N-ACETYLTRANSFERASE"/>
    <property type="match status" value="1"/>
</dbReference>
<proteinExistence type="inferred from homology"/>
<comment type="caution">
    <text evidence="5">The sequence shown here is derived from an EMBL/GenBank/DDBJ whole genome shotgun (WGS) entry which is preliminary data.</text>
</comment>
<evidence type="ECO:0000256" key="1">
    <source>
        <dbReference type="ARBA" id="ARBA00008694"/>
    </source>
</evidence>
<organism evidence="5 6">
    <name type="scientific">Haloferula rosea</name>
    <dbReference type="NCBI Taxonomy" id="490093"/>
    <lineage>
        <taxon>Bacteria</taxon>
        <taxon>Pseudomonadati</taxon>
        <taxon>Verrucomicrobiota</taxon>
        <taxon>Verrucomicrobiia</taxon>
        <taxon>Verrucomicrobiales</taxon>
        <taxon>Verrucomicrobiaceae</taxon>
        <taxon>Haloferula</taxon>
    </lineage>
</organism>
<dbReference type="Pfam" id="PF00583">
    <property type="entry name" value="Acetyltransf_1"/>
    <property type="match status" value="1"/>
</dbReference>
<evidence type="ECO:0000313" key="6">
    <source>
        <dbReference type="Proteomes" id="UP000658278"/>
    </source>
</evidence>
<evidence type="ECO:0000256" key="3">
    <source>
        <dbReference type="ARBA" id="ARBA00023315"/>
    </source>
</evidence>
<dbReference type="CDD" id="cd04301">
    <property type="entry name" value="NAT_SF"/>
    <property type="match status" value="1"/>
</dbReference>
<dbReference type="FunFam" id="3.40.630.30:FF:000064">
    <property type="entry name" value="GNAT family acetyltransferase"/>
    <property type="match status" value="1"/>
</dbReference>
<dbReference type="PANTHER" id="PTHR10545:SF29">
    <property type="entry name" value="GH14572P-RELATED"/>
    <property type="match status" value="1"/>
</dbReference>
<accession>A0A934RGC5</accession>
<sequence length="171" mass="19296">MVSTARLVGLSHAMSKVHVRSVEADDLPEMLAMIRELAVFEKLEGILVTTEADLSDAFFADVPAAGGLVAVIDGHLVGYAIHFTTFSSFLGKPGLWLEDIYIRPDWRGEGVGRMMLEAVVAHARDKHYGRCEWCVLDWNQRAIDFYHGMGARVLDEWRIVRMDRERMESMA</sequence>
<evidence type="ECO:0000259" key="4">
    <source>
        <dbReference type="PROSITE" id="PS51186"/>
    </source>
</evidence>
<dbReference type="Proteomes" id="UP000658278">
    <property type="component" value="Unassembled WGS sequence"/>
</dbReference>
<keyword evidence="3" id="KW-0012">Acyltransferase</keyword>
<name>A0A934RGC5_9BACT</name>
<keyword evidence="6" id="KW-1185">Reference proteome</keyword>
<dbReference type="PROSITE" id="PS51186">
    <property type="entry name" value="GNAT"/>
    <property type="match status" value="1"/>
</dbReference>
<dbReference type="InterPro" id="IPR000182">
    <property type="entry name" value="GNAT_dom"/>
</dbReference>